<proteinExistence type="predicted"/>
<dbReference type="AlphaFoldDB" id="A0A166NNY5"/>
<feature type="region of interest" description="Disordered" evidence="6">
    <location>
        <begin position="49"/>
        <end position="80"/>
    </location>
</feature>
<dbReference type="STRING" id="436010.A0A166NNY5"/>
<feature type="domain" description="C2H2-type" evidence="7">
    <location>
        <begin position="27"/>
        <end position="57"/>
    </location>
</feature>
<dbReference type="PANTHER" id="PTHR24379:SF121">
    <property type="entry name" value="C2H2-TYPE DOMAIN-CONTAINING PROTEIN"/>
    <property type="match status" value="1"/>
</dbReference>
<dbReference type="PANTHER" id="PTHR24379">
    <property type="entry name" value="KRAB AND ZINC FINGER DOMAIN-CONTAINING"/>
    <property type="match status" value="1"/>
</dbReference>
<dbReference type="EMBL" id="KV417522">
    <property type="protein sequence ID" value="KZP25225.1"/>
    <property type="molecule type" value="Genomic_DNA"/>
</dbReference>
<dbReference type="InterPro" id="IPR036236">
    <property type="entry name" value="Znf_C2H2_sf"/>
</dbReference>
<dbReference type="Pfam" id="PF00096">
    <property type="entry name" value="zf-C2H2"/>
    <property type="match status" value="1"/>
</dbReference>
<feature type="domain" description="C2H2-type" evidence="7">
    <location>
        <begin position="216"/>
        <end position="245"/>
    </location>
</feature>
<evidence type="ECO:0000256" key="1">
    <source>
        <dbReference type="ARBA" id="ARBA00022723"/>
    </source>
</evidence>
<gene>
    <name evidence="8" type="ORF">FIBSPDRAFT_821186</name>
</gene>
<feature type="domain" description="C2H2-type" evidence="7">
    <location>
        <begin position="1"/>
        <end position="27"/>
    </location>
</feature>
<dbReference type="InterPro" id="IPR013087">
    <property type="entry name" value="Znf_C2H2_type"/>
</dbReference>
<sequence length="294" mass="32783">MECSDCNKVFNTAHGLHAHCRAKEDHAYCEDCERLFTHFQALDQHLRDSSAHRDSDDGSVSSEYDYGPSSSEASSDDDDGEGYCEGCNRTFVNKASLYQHLLDSSKHNWCFACSRDFTTPDALEKHSSSRVHKARDLNCPLCQKTFALPSAIAHHIESGGCHKMIDRHRVTAAVHSLGVIPTISLAHRIQGPSGSSAARTVVHYSATEHAFNGSAYECYLCHRGFRTLMSLNTHLDSAAHDVDEFKCPKCSVKFKLISSLIQHIETEVCGLARFKQVEDHTTALVDQFSRMLKF</sequence>
<keyword evidence="2" id="KW-0677">Repeat</keyword>
<evidence type="ECO:0000259" key="7">
    <source>
        <dbReference type="PROSITE" id="PS50157"/>
    </source>
</evidence>
<evidence type="ECO:0000256" key="4">
    <source>
        <dbReference type="ARBA" id="ARBA00022833"/>
    </source>
</evidence>
<evidence type="ECO:0000256" key="2">
    <source>
        <dbReference type="ARBA" id="ARBA00022737"/>
    </source>
</evidence>
<evidence type="ECO:0000256" key="3">
    <source>
        <dbReference type="ARBA" id="ARBA00022771"/>
    </source>
</evidence>
<name>A0A166NNY5_9AGAM</name>
<dbReference type="GO" id="GO:0008270">
    <property type="term" value="F:zinc ion binding"/>
    <property type="evidence" value="ECO:0007669"/>
    <property type="project" value="UniProtKB-KW"/>
</dbReference>
<dbReference type="Gene3D" id="3.30.160.60">
    <property type="entry name" value="Classic Zinc Finger"/>
    <property type="match status" value="3"/>
</dbReference>
<dbReference type="PROSITE" id="PS00028">
    <property type="entry name" value="ZINC_FINGER_C2H2_1"/>
    <property type="match status" value="2"/>
</dbReference>
<keyword evidence="4" id="KW-0862">Zinc</keyword>
<keyword evidence="9" id="KW-1185">Reference proteome</keyword>
<accession>A0A166NNY5</accession>
<keyword evidence="1" id="KW-0479">Metal-binding</keyword>
<dbReference type="PROSITE" id="PS50157">
    <property type="entry name" value="ZINC_FINGER_C2H2_2"/>
    <property type="match status" value="3"/>
</dbReference>
<evidence type="ECO:0000256" key="5">
    <source>
        <dbReference type="PROSITE-ProRule" id="PRU00042"/>
    </source>
</evidence>
<dbReference type="SMART" id="SM00355">
    <property type="entry name" value="ZnF_C2H2"/>
    <property type="match status" value="7"/>
</dbReference>
<dbReference type="Proteomes" id="UP000076532">
    <property type="component" value="Unassembled WGS sequence"/>
</dbReference>
<dbReference type="Pfam" id="PF13912">
    <property type="entry name" value="zf-C2H2_6"/>
    <property type="match status" value="1"/>
</dbReference>
<organism evidence="8 9">
    <name type="scientific">Athelia psychrophila</name>
    <dbReference type="NCBI Taxonomy" id="1759441"/>
    <lineage>
        <taxon>Eukaryota</taxon>
        <taxon>Fungi</taxon>
        <taxon>Dikarya</taxon>
        <taxon>Basidiomycota</taxon>
        <taxon>Agaricomycotina</taxon>
        <taxon>Agaricomycetes</taxon>
        <taxon>Agaricomycetidae</taxon>
        <taxon>Atheliales</taxon>
        <taxon>Atheliaceae</taxon>
        <taxon>Athelia</taxon>
    </lineage>
</organism>
<reference evidence="8 9" key="1">
    <citation type="journal article" date="2016" name="Mol. Biol. Evol.">
        <title>Comparative Genomics of Early-Diverging Mushroom-Forming Fungi Provides Insights into the Origins of Lignocellulose Decay Capabilities.</title>
        <authorList>
            <person name="Nagy L.G."/>
            <person name="Riley R."/>
            <person name="Tritt A."/>
            <person name="Adam C."/>
            <person name="Daum C."/>
            <person name="Floudas D."/>
            <person name="Sun H."/>
            <person name="Yadav J.S."/>
            <person name="Pangilinan J."/>
            <person name="Larsson K.H."/>
            <person name="Matsuura K."/>
            <person name="Barry K."/>
            <person name="Labutti K."/>
            <person name="Kuo R."/>
            <person name="Ohm R.A."/>
            <person name="Bhattacharya S.S."/>
            <person name="Shirouzu T."/>
            <person name="Yoshinaga Y."/>
            <person name="Martin F.M."/>
            <person name="Grigoriev I.V."/>
            <person name="Hibbett D.S."/>
        </authorList>
    </citation>
    <scope>NUCLEOTIDE SEQUENCE [LARGE SCALE GENOMIC DNA]</scope>
    <source>
        <strain evidence="8 9">CBS 109695</strain>
    </source>
</reference>
<evidence type="ECO:0000313" key="8">
    <source>
        <dbReference type="EMBL" id="KZP25225.1"/>
    </source>
</evidence>
<evidence type="ECO:0000313" key="9">
    <source>
        <dbReference type="Proteomes" id="UP000076532"/>
    </source>
</evidence>
<dbReference type="SUPFAM" id="SSF57667">
    <property type="entry name" value="beta-beta-alpha zinc fingers"/>
    <property type="match status" value="1"/>
</dbReference>
<protein>
    <recommendedName>
        <fullName evidence="7">C2H2-type domain-containing protein</fullName>
    </recommendedName>
</protein>
<feature type="compositionally biased region" description="Low complexity" evidence="6">
    <location>
        <begin position="64"/>
        <end position="73"/>
    </location>
</feature>
<evidence type="ECO:0000256" key="6">
    <source>
        <dbReference type="SAM" id="MobiDB-lite"/>
    </source>
</evidence>
<dbReference type="OrthoDB" id="6077919at2759"/>
<keyword evidence="3 5" id="KW-0863">Zinc-finger</keyword>